<dbReference type="Proteomes" id="UP001152747">
    <property type="component" value="Unassembled WGS sequence"/>
</dbReference>
<keyword evidence="17" id="KW-1185">Reference proteome</keyword>
<dbReference type="InterPro" id="IPR001607">
    <property type="entry name" value="Znf_UBP"/>
</dbReference>
<evidence type="ECO:0000256" key="7">
    <source>
        <dbReference type="ARBA" id="ARBA00022771"/>
    </source>
</evidence>
<evidence type="ECO:0000256" key="3">
    <source>
        <dbReference type="ARBA" id="ARBA00007738"/>
    </source>
</evidence>
<gene>
    <name evidence="16" type="ORF">CAMP_LOCUS10813</name>
</gene>
<dbReference type="Gene3D" id="3.30.40.10">
    <property type="entry name" value="Zinc/RING finger domain, C3HC4 (zinc finger)"/>
    <property type="match status" value="1"/>
</dbReference>
<dbReference type="PANTHER" id="PTHR47665">
    <property type="entry name" value="HISTONE DEACETYLASE-LIKE PROTEIN"/>
    <property type="match status" value="1"/>
</dbReference>
<dbReference type="EMBL" id="CANHGI010000004">
    <property type="protein sequence ID" value="CAI5448176.1"/>
    <property type="molecule type" value="Genomic_DNA"/>
</dbReference>
<dbReference type="GO" id="GO:0005634">
    <property type="term" value="C:nucleus"/>
    <property type="evidence" value="ECO:0007669"/>
    <property type="project" value="UniProtKB-SubCell"/>
</dbReference>
<evidence type="ECO:0000259" key="15">
    <source>
        <dbReference type="PROSITE" id="PS50271"/>
    </source>
</evidence>
<reference evidence="16" key="1">
    <citation type="submission" date="2022-11" db="EMBL/GenBank/DDBJ databases">
        <authorList>
            <person name="Kikuchi T."/>
        </authorList>
    </citation>
    <scope>NUCLEOTIDE SEQUENCE</scope>
    <source>
        <strain evidence="16">PS1010</strain>
    </source>
</reference>
<dbReference type="GO" id="GO:0008270">
    <property type="term" value="F:zinc ion binding"/>
    <property type="evidence" value="ECO:0007669"/>
    <property type="project" value="UniProtKB-KW"/>
</dbReference>
<keyword evidence="5" id="KW-0479">Metal-binding</keyword>
<sequence length="122" mass="13659">MTDRPLTPDEFAGHTVIPLRDCPHLTQVAEIPETGVDAFKTCNECNIQAEVWTCLTCYQSHCGRFVNEHAIRHYETTNHPMALSLADLSAWCYPCESYVHNPVLTPAKSSAHESKFGNPTQN</sequence>
<evidence type="ECO:0000256" key="4">
    <source>
        <dbReference type="ARBA" id="ARBA00022491"/>
    </source>
</evidence>
<dbReference type="SUPFAM" id="SSF57850">
    <property type="entry name" value="RING/U-box"/>
    <property type="match status" value="1"/>
</dbReference>
<keyword evidence="6" id="KW-0677">Repeat</keyword>
<evidence type="ECO:0000256" key="11">
    <source>
        <dbReference type="ARBA" id="ARBA00023015"/>
    </source>
</evidence>
<evidence type="ECO:0000256" key="14">
    <source>
        <dbReference type="PROSITE-ProRule" id="PRU00502"/>
    </source>
</evidence>
<name>A0A9P1INC4_9PELO</name>
<dbReference type="PROSITE" id="PS50271">
    <property type="entry name" value="ZF_UBP"/>
    <property type="match status" value="1"/>
</dbReference>
<evidence type="ECO:0000256" key="8">
    <source>
        <dbReference type="ARBA" id="ARBA00022801"/>
    </source>
</evidence>
<organism evidence="16 17">
    <name type="scientific">Caenorhabditis angaria</name>
    <dbReference type="NCBI Taxonomy" id="860376"/>
    <lineage>
        <taxon>Eukaryota</taxon>
        <taxon>Metazoa</taxon>
        <taxon>Ecdysozoa</taxon>
        <taxon>Nematoda</taxon>
        <taxon>Chromadorea</taxon>
        <taxon>Rhabditida</taxon>
        <taxon>Rhabditina</taxon>
        <taxon>Rhabditomorpha</taxon>
        <taxon>Rhabditoidea</taxon>
        <taxon>Rhabditidae</taxon>
        <taxon>Peloderinae</taxon>
        <taxon>Caenorhabditis</taxon>
    </lineage>
</organism>
<dbReference type="OrthoDB" id="424012at2759"/>
<evidence type="ECO:0000313" key="16">
    <source>
        <dbReference type="EMBL" id="CAI5448176.1"/>
    </source>
</evidence>
<dbReference type="InterPro" id="IPR013083">
    <property type="entry name" value="Znf_RING/FYVE/PHD"/>
</dbReference>
<evidence type="ECO:0000256" key="12">
    <source>
        <dbReference type="ARBA" id="ARBA00023163"/>
    </source>
</evidence>
<dbReference type="FunFam" id="3.30.40.10:FF:000342">
    <property type="entry name" value="Histone deacetylase 6"/>
    <property type="match status" value="1"/>
</dbReference>
<protein>
    <recommendedName>
        <fullName evidence="15">UBP-type domain-containing protein</fullName>
    </recommendedName>
</protein>
<dbReference type="GO" id="GO:0016787">
    <property type="term" value="F:hydrolase activity"/>
    <property type="evidence" value="ECO:0007669"/>
    <property type="project" value="UniProtKB-KW"/>
</dbReference>
<evidence type="ECO:0000256" key="1">
    <source>
        <dbReference type="ARBA" id="ARBA00001947"/>
    </source>
</evidence>
<keyword evidence="10" id="KW-0156">Chromatin regulator</keyword>
<dbReference type="PANTHER" id="PTHR47665:SF1">
    <property type="entry name" value="HISTONE DEACETYLASE-LIKE PROTEIN"/>
    <property type="match status" value="1"/>
</dbReference>
<dbReference type="GO" id="GO:0006325">
    <property type="term" value="P:chromatin organization"/>
    <property type="evidence" value="ECO:0007669"/>
    <property type="project" value="UniProtKB-KW"/>
</dbReference>
<comment type="cofactor">
    <cofactor evidence="1">
        <name>Zn(2+)</name>
        <dbReference type="ChEBI" id="CHEBI:29105"/>
    </cofactor>
</comment>
<dbReference type="AlphaFoldDB" id="A0A9P1INC4"/>
<accession>A0A9P1INC4</accession>
<evidence type="ECO:0000313" key="17">
    <source>
        <dbReference type="Proteomes" id="UP001152747"/>
    </source>
</evidence>
<keyword evidence="11" id="KW-0805">Transcription regulation</keyword>
<evidence type="ECO:0000256" key="5">
    <source>
        <dbReference type="ARBA" id="ARBA00022723"/>
    </source>
</evidence>
<evidence type="ECO:0000256" key="13">
    <source>
        <dbReference type="ARBA" id="ARBA00023242"/>
    </source>
</evidence>
<keyword evidence="8" id="KW-0378">Hydrolase</keyword>
<keyword evidence="13" id="KW-0539">Nucleus</keyword>
<evidence type="ECO:0000256" key="6">
    <source>
        <dbReference type="ARBA" id="ARBA00022737"/>
    </source>
</evidence>
<evidence type="ECO:0000256" key="2">
    <source>
        <dbReference type="ARBA" id="ARBA00004123"/>
    </source>
</evidence>
<dbReference type="SMART" id="SM00290">
    <property type="entry name" value="ZnF_UBP"/>
    <property type="match status" value="1"/>
</dbReference>
<keyword evidence="4" id="KW-0678">Repressor</keyword>
<keyword evidence="7 14" id="KW-0863">Zinc-finger</keyword>
<feature type="domain" description="UBP-type" evidence="15">
    <location>
        <begin position="20"/>
        <end position="118"/>
    </location>
</feature>
<comment type="caution">
    <text evidence="16">The sequence shown here is derived from an EMBL/GenBank/DDBJ whole genome shotgun (WGS) entry which is preliminary data.</text>
</comment>
<evidence type="ECO:0000256" key="10">
    <source>
        <dbReference type="ARBA" id="ARBA00022853"/>
    </source>
</evidence>
<proteinExistence type="inferred from homology"/>
<comment type="subcellular location">
    <subcellularLocation>
        <location evidence="2">Nucleus</location>
    </subcellularLocation>
</comment>
<dbReference type="Pfam" id="PF02148">
    <property type="entry name" value="zf-UBP"/>
    <property type="match status" value="1"/>
</dbReference>
<keyword evidence="9" id="KW-0862">Zinc</keyword>
<evidence type="ECO:0000256" key="9">
    <source>
        <dbReference type="ARBA" id="ARBA00022833"/>
    </source>
</evidence>
<comment type="similarity">
    <text evidence="3">Belongs to the histone deacetylase family. HD type 2 subfamily.</text>
</comment>
<keyword evidence="12" id="KW-0804">Transcription</keyword>